<evidence type="ECO:0000313" key="3">
    <source>
        <dbReference type="Proteomes" id="UP000481852"/>
    </source>
</evidence>
<dbReference type="GO" id="GO:0004803">
    <property type="term" value="F:transposase activity"/>
    <property type="evidence" value="ECO:0007669"/>
    <property type="project" value="InterPro"/>
</dbReference>
<dbReference type="AlphaFoldDB" id="A0A6L5XAH7"/>
<accession>A0A6L5XAH7</accession>
<protein>
    <submittedName>
        <fullName evidence="2">Transposase</fullName>
    </submittedName>
</protein>
<dbReference type="InterPro" id="IPR002559">
    <property type="entry name" value="Transposase_11"/>
</dbReference>
<organism evidence="2 3">
    <name type="scientific">Porcincola intestinalis</name>
    <dbReference type="NCBI Taxonomy" id="2606632"/>
    <lineage>
        <taxon>Bacteria</taxon>
        <taxon>Bacillati</taxon>
        <taxon>Bacillota</taxon>
        <taxon>Clostridia</taxon>
        <taxon>Lachnospirales</taxon>
        <taxon>Lachnospiraceae</taxon>
        <taxon>Porcincola</taxon>
    </lineage>
</organism>
<evidence type="ECO:0000259" key="1">
    <source>
        <dbReference type="Pfam" id="PF01609"/>
    </source>
</evidence>
<dbReference type="Proteomes" id="UP000481852">
    <property type="component" value="Unassembled WGS sequence"/>
</dbReference>
<gene>
    <name evidence="2" type="ORF">FYJ35_13540</name>
</gene>
<dbReference type="RefSeq" id="WP_154527465.1">
    <property type="nucleotide sequence ID" value="NZ_VULZ01000020.1"/>
</dbReference>
<name>A0A6L5XAH7_9FIRM</name>
<feature type="domain" description="Transposase IS4-like" evidence="1">
    <location>
        <begin position="71"/>
        <end position="189"/>
    </location>
</feature>
<dbReference type="EMBL" id="VULZ01000020">
    <property type="protein sequence ID" value="MSS16036.1"/>
    <property type="molecule type" value="Genomic_DNA"/>
</dbReference>
<reference evidence="2 3" key="1">
    <citation type="submission" date="2019-08" db="EMBL/GenBank/DDBJ databases">
        <title>In-depth cultivation of the pig gut microbiome towards novel bacterial diversity and tailored functional studies.</title>
        <authorList>
            <person name="Wylensek D."/>
            <person name="Hitch T.C.A."/>
            <person name="Clavel T."/>
        </authorList>
    </citation>
    <scope>NUCLEOTIDE SEQUENCE [LARGE SCALE GENOMIC DNA]</scope>
    <source>
        <strain evidence="2 3">Oil+RF-744-WCA-WT-11</strain>
    </source>
</reference>
<sequence length="304" mass="35040">MDVLLFYTFRSAETTNKDIVSYFSKIEKPRVTKQAMFKALDKTNPDVFPIIIRRMAERFYERGDYNTLDGYIVLACDGSKMDLPPSDIIKEKFGGHLNAYIKTASQVKKPQANCSVLIDVLNHVILDAAIEPCMTSEIPMLFRHLENCESMLQGKKVILLCDRYYGSAELFLYCQLHEYDFVIRNKSYVYKDYVAAIENDGNIRVPFNNAWYKRMKRDDCRAYAQTQSALSVRVVKNSFSYILDGKKGTSGFPFLIQSPEGYADMRKAVQPALTERLRMDDWLTDFRTDTVGTRKLPSHHTALF</sequence>
<evidence type="ECO:0000313" key="2">
    <source>
        <dbReference type="EMBL" id="MSS16036.1"/>
    </source>
</evidence>
<dbReference type="Pfam" id="PF01609">
    <property type="entry name" value="DDE_Tnp_1"/>
    <property type="match status" value="1"/>
</dbReference>
<dbReference type="GO" id="GO:0006313">
    <property type="term" value="P:DNA transposition"/>
    <property type="evidence" value="ECO:0007669"/>
    <property type="project" value="InterPro"/>
</dbReference>
<dbReference type="GO" id="GO:0003677">
    <property type="term" value="F:DNA binding"/>
    <property type="evidence" value="ECO:0007669"/>
    <property type="project" value="InterPro"/>
</dbReference>
<proteinExistence type="predicted"/>
<keyword evidence="3" id="KW-1185">Reference proteome</keyword>
<comment type="caution">
    <text evidence="2">The sequence shown here is derived from an EMBL/GenBank/DDBJ whole genome shotgun (WGS) entry which is preliminary data.</text>
</comment>